<reference evidence="9 10" key="1">
    <citation type="journal article" date="2021" name="Nat. Plants">
        <title>The Taxus genome provides insights into paclitaxel biosynthesis.</title>
        <authorList>
            <person name="Xiong X."/>
            <person name="Gou J."/>
            <person name="Liao Q."/>
            <person name="Li Y."/>
            <person name="Zhou Q."/>
            <person name="Bi G."/>
            <person name="Li C."/>
            <person name="Du R."/>
            <person name="Wang X."/>
            <person name="Sun T."/>
            <person name="Guo L."/>
            <person name="Liang H."/>
            <person name="Lu P."/>
            <person name="Wu Y."/>
            <person name="Zhang Z."/>
            <person name="Ro D.K."/>
            <person name="Shang Y."/>
            <person name="Huang S."/>
            <person name="Yan J."/>
        </authorList>
    </citation>
    <scope>NUCLEOTIDE SEQUENCE [LARGE SCALE GENOMIC DNA]</scope>
    <source>
        <strain evidence="9">Ta-2019</strain>
    </source>
</reference>
<feature type="region of interest" description="Disordered" evidence="8">
    <location>
        <begin position="119"/>
        <end position="273"/>
    </location>
</feature>
<name>A0AA38G174_TAXCH</name>
<comment type="subcellular location">
    <subcellularLocation>
        <location evidence="1">Golgi apparatus membrane</location>
    </subcellularLocation>
</comment>
<dbReference type="OMA" id="HNTERDG"/>
<dbReference type="GO" id="GO:0000139">
    <property type="term" value="C:Golgi membrane"/>
    <property type="evidence" value="ECO:0007669"/>
    <property type="project" value="UniProtKB-SubCell"/>
</dbReference>
<feature type="region of interest" description="Disordered" evidence="8">
    <location>
        <begin position="359"/>
        <end position="475"/>
    </location>
</feature>
<feature type="compositionally biased region" description="Basic and acidic residues" evidence="8">
    <location>
        <begin position="38"/>
        <end position="47"/>
    </location>
</feature>
<dbReference type="Pfam" id="PF09787">
    <property type="entry name" value="Golgin_A5"/>
    <property type="match status" value="1"/>
</dbReference>
<evidence type="ECO:0000256" key="1">
    <source>
        <dbReference type="ARBA" id="ARBA00004394"/>
    </source>
</evidence>
<evidence type="ECO:0000256" key="2">
    <source>
        <dbReference type="ARBA" id="ARBA00022692"/>
    </source>
</evidence>
<keyword evidence="4" id="KW-0333">Golgi apparatus</keyword>
<evidence type="ECO:0000256" key="4">
    <source>
        <dbReference type="ARBA" id="ARBA00023034"/>
    </source>
</evidence>
<proteinExistence type="predicted"/>
<evidence type="ECO:0000256" key="5">
    <source>
        <dbReference type="ARBA" id="ARBA00023054"/>
    </source>
</evidence>
<feature type="compositionally biased region" description="Low complexity" evidence="8">
    <location>
        <begin position="161"/>
        <end position="174"/>
    </location>
</feature>
<protein>
    <recommendedName>
        <fullName evidence="11">Golgin candidate 2</fullName>
    </recommendedName>
</protein>
<evidence type="ECO:0000256" key="8">
    <source>
        <dbReference type="SAM" id="MobiDB-lite"/>
    </source>
</evidence>
<dbReference type="PANTHER" id="PTHR13815:SF5">
    <property type="entry name" value="GOLGIN CANDIDATE 2"/>
    <property type="match status" value="1"/>
</dbReference>
<keyword evidence="6" id="KW-0472">Membrane</keyword>
<evidence type="ECO:0000256" key="7">
    <source>
        <dbReference type="SAM" id="Coils"/>
    </source>
</evidence>
<dbReference type="GO" id="GO:0007030">
    <property type="term" value="P:Golgi organization"/>
    <property type="evidence" value="ECO:0007669"/>
    <property type="project" value="InterPro"/>
</dbReference>
<dbReference type="GO" id="GO:0031985">
    <property type="term" value="C:Golgi cisterna"/>
    <property type="evidence" value="ECO:0007669"/>
    <property type="project" value="TreeGrafter"/>
</dbReference>
<evidence type="ECO:0000256" key="6">
    <source>
        <dbReference type="ARBA" id="ARBA00023136"/>
    </source>
</evidence>
<feature type="compositionally biased region" description="Polar residues" evidence="8">
    <location>
        <begin position="301"/>
        <end position="316"/>
    </location>
</feature>
<dbReference type="InterPro" id="IPR019177">
    <property type="entry name" value="Golgin_subfamily_A_member_5"/>
</dbReference>
<dbReference type="Proteomes" id="UP000824469">
    <property type="component" value="Unassembled WGS sequence"/>
</dbReference>
<feature type="compositionally biased region" description="Polar residues" evidence="8">
    <location>
        <begin position="237"/>
        <end position="265"/>
    </location>
</feature>
<accession>A0AA38G174</accession>
<evidence type="ECO:0008006" key="11">
    <source>
        <dbReference type="Google" id="ProtNLM"/>
    </source>
</evidence>
<keyword evidence="5 7" id="KW-0175">Coiled coil</keyword>
<feature type="compositionally biased region" description="Basic and acidic residues" evidence="8">
    <location>
        <begin position="203"/>
        <end position="229"/>
    </location>
</feature>
<feature type="compositionally biased region" description="Basic and acidic residues" evidence="8">
    <location>
        <begin position="388"/>
        <end position="404"/>
    </location>
</feature>
<dbReference type="EMBL" id="JAHRHJ020000005">
    <property type="protein sequence ID" value="KAH9314201.1"/>
    <property type="molecule type" value="Genomic_DNA"/>
</dbReference>
<evidence type="ECO:0000313" key="10">
    <source>
        <dbReference type="Proteomes" id="UP000824469"/>
    </source>
</evidence>
<dbReference type="AlphaFoldDB" id="A0AA38G174"/>
<dbReference type="PANTHER" id="PTHR13815">
    <property type="entry name" value="GOLGIN-84"/>
    <property type="match status" value="1"/>
</dbReference>
<dbReference type="GO" id="GO:0000301">
    <property type="term" value="P:retrograde transport, vesicle recycling within Golgi"/>
    <property type="evidence" value="ECO:0007669"/>
    <property type="project" value="TreeGrafter"/>
</dbReference>
<feature type="coiled-coil region" evidence="7">
    <location>
        <begin position="555"/>
        <end position="603"/>
    </location>
</feature>
<sequence length="705" mass="78597">GLLENDPTLTMAGWLSSKLKVAEDFLQQIDQQAAESLGKQEKPRSHDPSASASAFSETPLLQDNQFKQKKSEESLDFFNNNRLVINVEADKPPHAKHLQGVKKSSPTIAFNSQQEVALVKSPSIRPRVTKPLPDDWTELLASPELSARGNNGGTSRKDAYSNSNGISNTGISSSVASKHFPSNSKPARTSHHLDASSTSTRPLDSKKIARHDGKSRQHAEIDHKSKADQLQDAVSLKYSNEQGIIPDSSSSIQGNGYGSSSSEVSANGLDERDRVYRKSYERFEVNQDAKERNERSFILGSSISASDVKQHSSTRAQPLEHSKETSLESAFDSFDENSDISSCSQNGCFEQKDAALFGISENGMQQGKSDSNSALHEVTETDVANLPRDSEHGQYQHNTERDGSTADASELHVNNIQRLRKQVQKVPSIKLNGDHNSSSESDERSETETDSASGSDSEDDGVERLKQSQIKRRAAREAVEEASLAAAKAAIKEREEFVMRLEREKERLEQILAEREEQQAREAVELQMNMKETMQAVDLEKENHNVTRMQALGRVAKLETENADLAKSLAAVQRNLELEHDHVADLRREIESKEVAQAELERRLTLLHHKLAGSDQIVISKEVELEQERFVVNSLNLCQKIEQVQVKVKQLEENIERTTEEWEGPTEVEVELESRLSQLTDHLIQKQAQVEALSAEKATLLFRLE</sequence>
<keyword evidence="3" id="KW-1133">Transmembrane helix</keyword>
<keyword evidence="10" id="KW-1185">Reference proteome</keyword>
<feature type="coiled-coil region" evidence="7">
    <location>
        <begin position="484"/>
        <end position="521"/>
    </location>
</feature>
<feature type="compositionally biased region" description="Polar residues" evidence="8">
    <location>
        <begin position="48"/>
        <end position="65"/>
    </location>
</feature>
<feature type="non-terminal residue" evidence="9">
    <location>
        <position position="705"/>
    </location>
</feature>
<feature type="non-terminal residue" evidence="9">
    <location>
        <position position="1"/>
    </location>
</feature>
<feature type="coiled-coil region" evidence="7">
    <location>
        <begin position="634"/>
        <end position="696"/>
    </location>
</feature>
<keyword evidence="2" id="KW-0812">Transmembrane</keyword>
<feature type="compositionally biased region" description="Polar residues" evidence="8">
    <location>
        <begin position="362"/>
        <end position="374"/>
    </location>
</feature>
<evidence type="ECO:0000256" key="3">
    <source>
        <dbReference type="ARBA" id="ARBA00022989"/>
    </source>
</evidence>
<organism evidence="9 10">
    <name type="scientific">Taxus chinensis</name>
    <name type="common">Chinese yew</name>
    <name type="synonym">Taxus wallichiana var. chinensis</name>
    <dbReference type="NCBI Taxonomy" id="29808"/>
    <lineage>
        <taxon>Eukaryota</taxon>
        <taxon>Viridiplantae</taxon>
        <taxon>Streptophyta</taxon>
        <taxon>Embryophyta</taxon>
        <taxon>Tracheophyta</taxon>
        <taxon>Spermatophyta</taxon>
        <taxon>Pinopsida</taxon>
        <taxon>Pinidae</taxon>
        <taxon>Conifers II</taxon>
        <taxon>Cupressales</taxon>
        <taxon>Taxaceae</taxon>
        <taxon>Taxus</taxon>
    </lineage>
</organism>
<comment type="caution">
    <text evidence="9">The sequence shown here is derived from an EMBL/GenBank/DDBJ whole genome shotgun (WGS) entry which is preliminary data.</text>
</comment>
<evidence type="ECO:0000313" key="9">
    <source>
        <dbReference type="EMBL" id="KAH9314201.1"/>
    </source>
</evidence>
<feature type="region of interest" description="Disordered" evidence="8">
    <location>
        <begin position="32"/>
        <end position="72"/>
    </location>
</feature>
<gene>
    <name evidence="9" type="ORF">KI387_022828</name>
</gene>
<feature type="region of interest" description="Disordered" evidence="8">
    <location>
        <begin position="301"/>
        <end position="345"/>
    </location>
</feature>